<dbReference type="GO" id="GO:0009279">
    <property type="term" value="C:cell outer membrane"/>
    <property type="evidence" value="ECO:0007669"/>
    <property type="project" value="UniProtKB-SubCell"/>
</dbReference>
<evidence type="ECO:0000256" key="1">
    <source>
        <dbReference type="ARBA" id="ARBA00004442"/>
    </source>
</evidence>
<evidence type="ECO:0000256" key="2">
    <source>
        <dbReference type="ARBA" id="ARBA00006275"/>
    </source>
</evidence>
<dbReference type="InterPro" id="IPR033985">
    <property type="entry name" value="SusD-like_N"/>
</dbReference>
<feature type="domain" description="RagB/SusD" evidence="7">
    <location>
        <begin position="296"/>
        <end position="587"/>
    </location>
</feature>
<dbReference type="InterPro" id="IPR012944">
    <property type="entry name" value="SusD_RagB_dom"/>
</dbReference>
<keyword evidence="4" id="KW-0472">Membrane</keyword>
<comment type="similarity">
    <text evidence="2">Belongs to the SusD family.</text>
</comment>
<reference evidence="9 10" key="1">
    <citation type="submission" date="2018-03" db="EMBL/GenBank/DDBJ databases">
        <title>Genomic Encyclopedia of Archaeal and Bacterial Type Strains, Phase II (KMG-II): from individual species to whole genera.</title>
        <authorList>
            <person name="Goeker M."/>
        </authorList>
    </citation>
    <scope>NUCLEOTIDE SEQUENCE [LARGE SCALE GENOMIC DNA]</scope>
    <source>
        <strain evidence="9 10">DSM 100214</strain>
    </source>
</reference>
<dbReference type="Proteomes" id="UP000247973">
    <property type="component" value="Unassembled WGS sequence"/>
</dbReference>
<evidence type="ECO:0000259" key="7">
    <source>
        <dbReference type="Pfam" id="PF07980"/>
    </source>
</evidence>
<dbReference type="Pfam" id="PF14322">
    <property type="entry name" value="SusD-like_3"/>
    <property type="match status" value="1"/>
</dbReference>
<feature type="chain" id="PRO_5016009977" evidence="6">
    <location>
        <begin position="24"/>
        <end position="588"/>
    </location>
</feature>
<organism evidence="9 10">
    <name type="scientific">Dysgonomonas alginatilytica</name>
    <dbReference type="NCBI Taxonomy" id="1605892"/>
    <lineage>
        <taxon>Bacteria</taxon>
        <taxon>Pseudomonadati</taxon>
        <taxon>Bacteroidota</taxon>
        <taxon>Bacteroidia</taxon>
        <taxon>Bacteroidales</taxon>
        <taxon>Dysgonomonadaceae</taxon>
        <taxon>Dysgonomonas</taxon>
    </lineage>
</organism>
<accession>A0A2V3PI35</accession>
<dbReference type="Gene3D" id="1.25.40.390">
    <property type="match status" value="1"/>
</dbReference>
<dbReference type="EMBL" id="QICL01000040">
    <property type="protein sequence ID" value="PXV58950.1"/>
    <property type="molecule type" value="Genomic_DNA"/>
</dbReference>
<evidence type="ECO:0000256" key="4">
    <source>
        <dbReference type="ARBA" id="ARBA00023136"/>
    </source>
</evidence>
<feature type="domain" description="SusD-like N-terminal" evidence="8">
    <location>
        <begin position="101"/>
        <end position="225"/>
    </location>
</feature>
<evidence type="ECO:0000256" key="5">
    <source>
        <dbReference type="ARBA" id="ARBA00023237"/>
    </source>
</evidence>
<dbReference type="OrthoDB" id="1109873at2"/>
<feature type="signal peptide" evidence="6">
    <location>
        <begin position="1"/>
        <end position="23"/>
    </location>
</feature>
<evidence type="ECO:0000313" key="10">
    <source>
        <dbReference type="Proteomes" id="UP000247973"/>
    </source>
</evidence>
<dbReference type="InterPro" id="IPR011990">
    <property type="entry name" value="TPR-like_helical_dom_sf"/>
</dbReference>
<protein>
    <submittedName>
        <fullName evidence="9">Putative outer membrane starch-binding protein</fullName>
    </submittedName>
</protein>
<dbReference type="SUPFAM" id="SSF48452">
    <property type="entry name" value="TPR-like"/>
    <property type="match status" value="1"/>
</dbReference>
<dbReference type="AlphaFoldDB" id="A0A2V3PI35"/>
<evidence type="ECO:0000313" key="9">
    <source>
        <dbReference type="EMBL" id="PXV58950.1"/>
    </source>
</evidence>
<keyword evidence="5" id="KW-0998">Cell outer membrane</keyword>
<name>A0A2V3PI35_9BACT</name>
<keyword evidence="3 6" id="KW-0732">Signal</keyword>
<comment type="caution">
    <text evidence="9">The sequence shown here is derived from an EMBL/GenBank/DDBJ whole genome shotgun (WGS) entry which is preliminary data.</text>
</comment>
<comment type="subcellular location">
    <subcellularLocation>
        <location evidence="1">Cell outer membrane</location>
    </subcellularLocation>
</comment>
<evidence type="ECO:0000256" key="3">
    <source>
        <dbReference type="ARBA" id="ARBA00022729"/>
    </source>
</evidence>
<keyword evidence="10" id="KW-1185">Reference proteome</keyword>
<evidence type="ECO:0000256" key="6">
    <source>
        <dbReference type="SAM" id="SignalP"/>
    </source>
</evidence>
<dbReference type="RefSeq" id="WP_110312456.1">
    <property type="nucleotide sequence ID" value="NZ_QICL01000040.1"/>
</dbReference>
<evidence type="ECO:0000259" key="8">
    <source>
        <dbReference type="Pfam" id="PF14322"/>
    </source>
</evidence>
<sequence length="588" mass="66883">MKRIKYILLVGSLGLLTSCVSDLLDQNATTQMSSEIFWRTPQDAVDATTGVYEATRTLFGRDYYFDGQGEFQFTRGVSLVSTGSGNGTWTPSSGAGSGFDYMWNNAYTVINRANYVLENTESMLNRETLDENKAILNRIKGENCFLRALAYFRLLELWGDVPYFAHVLSGNNEAISLTRTPAQTVKDNIIEDLTFAISVLPVPKSTQRGRASLAAAYGFRGKVQLYWASWKKNGWPELNGFTQDQGEAQKYYQQAADDFRKVIYDYGLALFSEGNPGTYDAPSYWELFNYANEASPEIIFALQYGGPSLSQGEELLRDFGTRNTGNAQCWVTPTTRLIDRYQKISTGDFAQPIVLINDDKYPNGSVNRATYEDRDWRMKATLLWDGESMLTMTTDGMTLLGRMPFKYGSKDGINFINYDVGTSSGYLFRKWVRQTAVADRSDGPQDFYLMRLADVYLMYSEAVNEVSGPSSELVGLINKIRRRGNLPDLDTQKSANKDEFFKAIEQERIVELIAEGHRPFDIRRWRKVEEIWGAPGGPGLVLNNTHNVRVRDEFKNIAAREYERFYINRIPLKEIERNSKLIQNKPWL</sequence>
<dbReference type="PROSITE" id="PS51257">
    <property type="entry name" value="PROKAR_LIPOPROTEIN"/>
    <property type="match status" value="1"/>
</dbReference>
<proteinExistence type="inferred from homology"/>
<dbReference type="Pfam" id="PF07980">
    <property type="entry name" value="SusD_RagB"/>
    <property type="match status" value="1"/>
</dbReference>
<gene>
    <name evidence="9" type="ORF">CLV62_14026</name>
</gene>